<accession>A0A5C1NG49</accession>
<organism evidence="2 3">
    <name type="scientific">Halomonas binhaiensis</name>
    <dbReference type="NCBI Taxonomy" id="2562282"/>
    <lineage>
        <taxon>Bacteria</taxon>
        <taxon>Pseudomonadati</taxon>
        <taxon>Pseudomonadota</taxon>
        <taxon>Gammaproteobacteria</taxon>
        <taxon>Oceanospirillales</taxon>
        <taxon>Halomonadaceae</taxon>
        <taxon>Halomonas</taxon>
    </lineage>
</organism>
<evidence type="ECO:0000313" key="2">
    <source>
        <dbReference type="EMBL" id="QEM81398.1"/>
    </source>
</evidence>
<gene>
    <name evidence="2" type="ORF">E4T21_07490</name>
</gene>
<name>A0A5C1NG49_9GAMM</name>
<dbReference type="Proteomes" id="UP000324285">
    <property type="component" value="Chromosome"/>
</dbReference>
<dbReference type="AlphaFoldDB" id="A0A5C1NG49"/>
<proteinExistence type="predicted"/>
<protein>
    <submittedName>
        <fullName evidence="2">Uncharacterized protein</fullName>
    </submittedName>
</protein>
<reference evidence="2" key="1">
    <citation type="submission" date="2021-02" db="EMBL/GenBank/DDBJ databases">
        <title>Strain Y2R2, a novel species of the genus Halomonas.</title>
        <authorList>
            <person name="Huang H."/>
        </authorList>
    </citation>
    <scope>NUCLEOTIDE SEQUENCE</scope>
    <source>
        <strain evidence="2">Y2R2</strain>
    </source>
</reference>
<dbReference type="KEGG" id="hbh:E4T21_07490"/>
<evidence type="ECO:0000313" key="3">
    <source>
        <dbReference type="Proteomes" id="UP000324285"/>
    </source>
</evidence>
<feature type="region of interest" description="Disordered" evidence="1">
    <location>
        <begin position="1"/>
        <end position="92"/>
    </location>
</feature>
<feature type="compositionally biased region" description="Basic residues" evidence="1">
    <location>
        <begin position="41"/>
        <end position="53"/>
    </location>
</feature>
<keyword evidence="3" id="KW-1185">Reference proteome</keyword>
<dbReference type="RefSeq" id="WP_149284409.1">
    <property type="nucleotide sequence ID" value="NZ_CP038437.2"/>
</dbReference>
<feature type="compositionally biased region" description="Basic and acidic residues" evidence="1">
    <location>
        <begin position="66"/>
        <end position="75"/>
    </location>
</feature>
<sequence>MTRRKKTRSLADKVTIRTGRRKDYKQWRQENPDQVTSSRRFTQKKRQQRKIQAMRRLERQQSAPDIDIHPQRQDDTAAPTTDQPNAPKDGEE</sequence>
<dbReference type="OrthoDB" id="6183717at2"/>
<dbReference type="EMBL" id="CP038437">
    <property type="protein sequence ID" value="QEM81398.1"/>
    <property type="molecule type" value="Genomic_DNA"/>
</dbReference>
<evidence type="ECO:0000256" key="1">
    <source>
        <dbReference type="SAM" id="MobiDB-lite"/>
    </source>
</evidence>